<evidence type="ECO:0000313" key="8">
    <source>
        <dbReference type="EMBL" id="RYQ82483.1"/>
    </source>
</evidence>
<feature type="chain" id="PRO_5019500449" description="Protein RALF-like 19" evidence="7">
    <location>
        <begin position="24"/>
        <end position="110"/>
    </location>
</feature>
<dbReference type="GO" id="GO:0040008">
    <property type="term" value="P:regulation of growth"/>
    <property type="evidence" value="ECO:0007669"/>
    <property type="project" value="UniProtKB-ARBA"/>
</dbReference>
<dbReference type="GO" id="GO:0005179">
    <property type="term" value="F:hormone activity"/>
    <property type="evidence" value="ECO:0007669"/>
    <property type="project" value="UniProtKB-KW"/>
</dbReference>
<evidence type="ECO:0008006" key="10">
    <source>
        <dbReference type="Google" id="ProtNLM"/>
    </source>
</evidence>
<feature type="signal peptide" evidence="7">
    <location>
        <begin position="1"/>
        <end position="23"/>
    </location>
</feature>
<keyword evidence="3" id="KW-0964">Secreted</keyword>
<proteinExistence type="inferred from homology"/>
<evidence type="ECO:0000256" key="4">
    <source>
        <dbReference type="ARBA" id="ARBA00022702"/>
    </source>
</evidence>
<keyword evidence="4" id="KW-0372">Hormone</keyword>
<keyword evidence="6" id="KW-1015">Disulfide bond</keyword>
<dbReference type="OrthoDB" id="1863600at2759"/>
<evidence type="ECO:0000256" key="2">
    <source>
        <dbReference type="ARBA" id="ARBA00009178"/>
    </source>
</evidence>
<dbReference type="EMBL" id="SDMP01000020">
    <property type="protein sequence ID" value="RYQ82483.1"/>
    <property type="molecule type" value="Genomic_DNA"/>
</dbReference>
<dbReference type="PANTHER" id="PTHR33136:SF89">
    <property type="entry name" value="PROTEIN RALF-LIKE 19"/>
    <property type="match status" value="1"/>
</dbReference>
<evidence type="ECO:0000256" key="3">
    <source>
        <dbReference type="ARBA" id="ARBA00022525"/>
    </source>
</evidence>
<name>A0A444WYN5_ARAHY</name>
<dbReference type="GO" id="GO:0005576">
    <property type="term" value="C:extracellular region"/>
    <property type="evidence" value="ECO:0007669"/>
    <property type="project" value="UniProtKB-SubCell"/>
</dbReference>
<dbReference type="Proteomes" id="UP000289738">
    <property type="component" value="Chromosome B10"/>
</dbReference>
<keyword evidence="5 7" id="KW-0732">Signal</keyword>
<organism evidence="8 9">
    <name type="scientific">Arachis hypogaea</name>
    <name type="common">Peanut</name>
    <dbReference type="NCBI Taxonomy" id="3818"/>
    <lineage>
        <taxon>Eukaryota</taxon>
        <taxon>Viridiplantae</taxon>
        <taxon>Streptophyta</taxon>
        <taxon>Embryophyta</taxon>
        <taxon>Tracheophyta</taxon>
        <taxon>Spermatophyta</taxon>
        <taxon>Magnoliopsida</taxon>
        <taxon>eudicotyledons</taxon>
        <taxon>Gunneridae</taxon>
        <taxon>Pentapetalae</taxon>
        <taxon>rosids</taxon>
        <taxon>fabids</taxon>
        <taxon>Fabales</taxon>
        <taxon>Fabaceae</taxon>
        <taxon>Papilionoideae</taxon>
        <taxon>50 kb inversion clade</taxon>
        <taxon>dalbergioids sensu lato</taxon>
        <taxon>Dalbergieae</taxon>
        <taxon>Pterocarpus clade</taxon>
        <taxon>Arachis</taxon>
    </lineage>
</organism>
<evidence type="ECO:0000256" key="7">
    <source>
        <dbReference type="SAM" id="SignalP"/>
    </source>
</evidence>
<dbReference type="Gramene" id="arahy.Tifrunner.gnm2.ann2.Ah20g051300.1">
    <property type="protein sequence ID" value="arahy.Tifrunner.gnm2.ann2.Ah20g051300.1-CDS-1"/>
    <property type="gene ID" value="arahy.Tifrunner.gnm2.ann2.Ah20g051300"/>
</dbReference>
<dbReference type="GO" id="GO:0019722">
    <property type="term" value="P:calcium-mediated signaling"/>
    <property type="evidence" value="ECO:0007669"/>
    <property type="project" value="TreeGrafter"/>
</dbReference>
<dbReference type="AlphaFoldDB" id="A0A444WYN5"/>
<dbReference type="PANTHER" id="PTHR33136">
    <property type="entry name" value="RAPID ALKALINIZATION FACTOR-LIKE"/>
    <property type="match status" value="1"/>
</dbReference>
<dbReference type="SMR" id="A0A444WYN5"/>
<comment type="similarity">
    <text evidence="2">Belongs to the plant rapid alkalinization factor (RALF) family.</text>
</comment>
<dbReference type="GO" id="GO:0009506">
    <property type="term" value="C:plasmodesma"/>
    <property type="evidence" value="ECO:0007669"/>
    <property type="project" value="TreeGrafter"/>
</dbReference>
<evidence type="ECO:0000313" key="9">
    <source>
        <dbReference type="Proteomes" id="UP000289738"/>
    </source>
</evidence>
<comment type="subcellular location">
    <subcellularLocation>
        <location evidence="1">Secreted</location>
    </subcellularLocation>
</comment>
<gene>
    <name evidence="8" type="ORF">Ahy_B10g101072</name>
</gene>
<reference evidence="8 9" key="1">
    <citation type="submission" date="2019-01" db="EMBL/GenBank/DDBJ databases">
        <title>Sequencing of cultivated peanut Arachis hypogaea provides insights into genome evolution and oil improvement.</title>
        <authorList>
            <person name="Chen X."/>
        </authorList>
    </citation>
    <scope>NUCLEOTIDE SEQUENCE [LARGE SCALE GENOMIC DNA]</scope>
    <source>
        <strain evidence="9">cv. Fuhuasheng</strain>
        <tissue evidence="8">Leaves</tissue>
    </source>
</reference>
<evidence type="ECO:0000256" key="5">
    <source>
        <dbReference type="ARBA" id="ARBA00022729"/>
    </source>
</evidence>
<dbReference type="STRING" id="3818.A0A444WYN5"/>
<keyword evidence="9" id="KW-1185">Reference proteome</keyword>
<dbReference type="InterPro" id="IPR008801">
    <property type="entry name" value="RALF"/>
</dbReference>
<dbReference type="Pfam" id="PF05498">
    <property type="entry name" value="RALF"/>
    <property type="match status" value="1"/>
</dbReference>
<evidence type="ECO:0000256" key="6">
    <source>
        <dbReference type="ARBA" id="ARBA00023157"/>
    </source>
</evidence>
<accession>A0A444WYN5</accession>
<evidence type="ECO:0000256" key="1">
    <source>
        <dbReference type="ARBA" id="ARBA00004613"/>
    </source>
</evidence>
<sequence length="110" mass="12651">MESKALLVIFVLATLAFAMVAEATKIHEFSRLTSPGDYDLLVDDNEFLMNSETTRRTLAQARYISYSALRANQIPCGQRGRSYYDCNKRQRANPYRRGCSRITKCQRTMD</sequence>
<protein>
    <recommendedName>
        <fullName evidence="10">Protein RALF-like 19</fullName>
    </recommendedName>
</protein>
<comment type="caution">
    <text evidence="8">The sequence shown here is derived from an EMBL/GenBank/DDBJ whole genome shotgun (WGS) entry which is preliminary data.</text>
</comment>